<dbReference type="EMBL" id="CP063144">
    <property type="protein sequence ID" value="QOR94365.1"/>
    <property type="molecule type" value="Genomic_DNA"/>
</dbReference>
<proteinExistence type="predicted"/>
<evidence type="ECO:0000313" key="2">
    <source>
        <dbReference type="Proteomes" id="UP000593766"/>
    </source>
</evidence>
<dbReference type="AlphaFoldDB" id="A0A7M1UQ32"/>
<dbReference type="GeneID" id="59455177"/>
<dbReference type="RefSeq" id="WP_193436165.1">
    <property type="nucleotide sequence ID" value="NZ_CP063144.1"/>
</dbReference>
<name>A0A7M1UQ32_9CREN</name>
<keyword evidence="2" id="KW-1185">Reference proteome</keyword>
<dbReference type="SUPFAM" id="SSF64182">
    <property type="entry name" value="DHH phosphoesterases"/>
    <property type="match status" value="1"/>
</dbReference>
<dbReference type="InterPro" id="IPR038763">
    <property type="entry name" value="DHH_sf"/>
</dbReference>
<sequence length="338" mass="38221">MSKVCRILAAGDWDADGIVATALITYAQEKLGKYPLECQGVVDKTPVDPDRVKYFLSSLSGNYDLVVFLDLPFNDTIRNICKMLRDHFGVKKIMYVDHHITSVQRIKEIEAIADTVLVDYRSPTSTLVYRELVNKGISIHQRLKSFVEVVEYMDTGRRVPSNYIKLFELTKMFSKALTVERDENLWVKIIDWLASPAPLPMPLDEKLWEKVKISIEQRDKEISDKAVELAVAAVKIGDLRFIDARNAWKKRGVTALASRVSSILKSPVALLANTNRDYSLLVLKASNGRAYRIAKFLVGEGVALDIAGHPNLAIVRVPRDINKDELIQYLYKGVYYAS</sequence>
<protein>
    <submittedName>
        <fullName evidence="1">Phosphoesterase</fullName>
    </submittedName>
</protein>
<accession>A0A7M1UQ32</accession>
<evidence type="ECO:0000313" key="1">
    <source>
        <dbReference type="EMBL" id="QOR94365.1"/>
    </source>
</evidence>
<gene>
    <name evidence="1" type="ORF">IMZ38_07125</name>
</gene>
<reference evidence="1 2" key="1">
    <citation type="submission" date="2020-10" db="EMBL/GenBank/DDBJ databases">
        <title>Complete genome sequence of Thermosphaera aggregans strain 3507.</title>
        <authorList>
            <person name="Zayulina K.S."/>
            <person name="Elcheninov A.G."/>
            <person name="Toshchakov S.V."/>
            <person name="Kublanov I.V."/>
            <person name="Kochetkova T.V."/>
        </authorList>
    </citation>
    <scope>NUCLEOTIDE SEQUENCE [LARGE SCALE GENOMIC DNA]</scope>
    <source>
        <strain evidence="1 2">3507</strain>
    </source>
</reference>
<dbReference type="OrthoDB" id="17507at2157"/>
<dbReference type="Proteomes" id="UP000593766">
    <property type="component" value="Chromosome"/>
</dbReference>
<organism evidence="1 2">
    <name type="scientific">Thermosphaera chiliense</name>
    <dbReference type="NCBI Taxonomy" id="3402707"/>
    <lineage>
        <taxon>Archaea</taxon>
        <taxon>Thermoproteota</taxon>
        <taxon>Thermoprotei</taxon>
        <taxon>Desulfurococcales</taxon>
        <taxon>Desulfurococcaceae</taxon>
        <taxon>Thermosphaera</taxon>
    </lineage>
</organism>
<dbReference type="KEGG" id="tcs:IMZ38_07125"/>